<comment type="caution">
    <text evidence="4">The sequence shown here is derived from an EMBL/GenBank/DDBJ whole genome shotgun (WGS) entry which is preliminary data.</text>
</comment>
<evidence type="ECO:0000313" key="4">
    <source>
        <dbReference type="EMBL" id="OUN44608.1"/>
    </source>
</evidence>
<evidence type="ECO:0000256" key="2">
    <source>
        <dbReference type="ARBA" id="ARBA00022679"/>
    </source>
</evidence>
<dbReference type="InterPro" id="IPR001173">
    <property type="entry name" value="Glyco_trans_2-like"/>
</dbReference>
<dbReference type="CDD" id="cd00761">
    <property type="entry name" value="Glyco_tranf_GTA_type"/>
    <property type="match status" value="1"/>
</dbReference>
<proteinExistence type="predicted"/>
<organism evidence="4 5">
    <name type="scientific">Enorma massiliensis</name>
    <dbReference type="NCBI Taxonomy" id="1472761"/>
    <lineage>
        <taxon>Bacteria</taxon>
        <taxon>Bacillati</taxon>
        <taxon>Actinomycetota</taxon>
        <taxon>Coriobacteriia</taxon>
        <taxon>Coriobacteriales</taxon>
        <taxon>Coriobacteriaceae</taxon>
        <taxon>Enorma</taxon>
    </lineage>
</organism>
<keyword evidence="1" id="KW-0328">Glycosyltransferase</keyword>
<reference evidence="5" key="1">
    <citation type="submission" date="2017-04" db="EMBL/GenBank/DDBJ databases">
        <title>Function of individual gut microbiota members based on whole genome sequencing of pure cultures obtained from chicken caecum.</title>
        <authorList>
            <person name="Medvecky M."/>
            <person name="Cejkova D."/>
            <person name="Polansky O."/>
            <person name="Karasova D."/>
            <person name="Kubasova T."/>
            <person name="Cizek A."/>
            <person name="Rychlik I."/>
        </authorList>
    </citation>
    <scope>NUCLEOTIDE SEQUENCE [LARGE SCALE GENOMIC DNA]</scope>
    <source>
        <strain evidence="5">An70</strain>
    </source>
</reference>
<dbReference type="RefSeq" id="WP_087185703.1">
    <property type="nucleotide sequence ID" value="NZ_NFHO01000001.1"/>
</dbReference>
<accession>A0A1Y3UBQ2</accession>
<name>A0A1Y3UBQ2_9ACTN</name>
<dbReference type="InterPro" id="IPR029044">
    <property type="entry name" value="Nucleotide-diphossugar_trans"/>
</dbReference>
<protein>
    <recommendedName>
        <fullName evidence="3">Glycosyltransferase 2-like domain-containing protein</fullName>
    </recommendedName>
</protein>
<dbReference type="Proteomes" id="UP000196560">
    <property type="component" value="Unassembled WGS sequence"/>
</dbReference>
<dbReference type="Gene3D" id="3.90.550.10">
    <property type="entry name" value="Spore Coat Polysaccharide Biosynthesis Protein SpsA, Chain A"/>
    <property type="match status" value="1"/>
</dbReference>
<sequence>MAQLSVVVPVYNVEDCLTWCLDSLEVQTLSDIEILCVNDGSTDGSRNVLASYADRDARIRIIDKPNGGLSSARNAGIDAATAPYVSFLDSDDRYTSNACERIVAALDETGADVLTFGANPYPAEDGYPWLEHVLSPRDVVYDAFSMDLVLKESSLPFSWRTACRTDFLRESGIAFEQDLRFGEDQVFAFAVYPRSSKTALISDKLYDYRVSRPGSLMDRLRATPGKRLMEHVTIAGAIFADWQQAGFLHEHAVDMAFWLCTFVLYDALDLAPASADEIFASTGQMLAPYRELLDAVRADMPQAVSALIDATFDVGELKGATHRERLMLAFDRYRYGRKRAAGRAVKRLLRGANGN</sequence>
<dbReference type="Pfam" id="PF00535">
    <property type="entry name" value="Glycos_transf_2"/>
    <property type="match status" value="1"/>
</dbReference>
<evidence type="ECO:0000313" key="5">
    <source>
        <dbReference type="Proteomes" id="UP000196560"/>
    </source>
</evidence>
<dbReference type="GO" id="GO:0016757">
    <property type="term" value="F:glycosyltransferase activity"/>
    <property type="evidence" value="ECO:0007669"/>
    <property type="project" value="UniProtKB-KW"/>
</dbReference>
<keyword evidence="2" id="KW-0808">Transferase</keyword>
<dbReference type="EMBL" id="NFHO01000001">
    <property type="protein sequence ID" value="OUN44608.1"/>
    <property type="molecule type" value="Genomic_DNA"/>
</dbReference>
<dbReference type="PANTHER" id="PTHR22916:SF51">
    <property type="entry name" value="GLYCOSYLTRANSFERASE EPSH-RELATED"/>
    <property type="match status" value="1"/>
</dbReference>
<dbReference type="AlphaFoldDB" id="A0A1Y3UBQ2"/>
<feature type="domain" description="Glycosyltransferase 2-like" evidence="3">
    <location>
        <begin position="5"/>
        <end position="129"/>
    </location>
</feature>
<dbReference type="SUPFAM" id="SSF53448">
    <property type="entry name" value="Nucleotide-diphospho-sugar transferases"/>
    <property type="match status" value="1"/>
</dbReference>
<evidence type="ECO:0000256" key="1">
    <source>
        <dbReference type="ARBA" id="ARBA00022676"/>
    </source>
</evidence>
<evidence type="ECO:0000259" key="3">
    <source>
        <dbReference type="Pfam" id="PF00535"/>
    </source>
</evidence>
<gene>
    <name evidence="4" type="ORF">B5G21_01370</name>
</gene>
<keyword evidence="5" id="KW-1185">Reference proteome</keyword>
<dbReference type="PANTHER" id="PTHR22916">
    <property type="entry name" value="GLYCOSYLTRANSFERASE"/>
    <property type="match status" value="1"/>
</dbReference>